<protein>
    <submittedName>
        <fullName evidence="2">Uncharacterized protein</fullName>
    </submittedName>
</protein>
<evidence type="ECO:0000256" key="1">
    <source>
        <dbReference type="SAM" id="MobiDB-lite"/>
    </source>
</evidence>
<feature type="compositionally biased region" description="Basic and acidic residues" evidence="1">
    <location>
        <begin position="157"/>
        <end position="168"/>
    </location>
</feature>
<sequence>MEERLDSRGQANEPLPRRRVVNVIEGGEYGGLTRSAQKRHARELSSRHIMAIRPEDDLRCPIMTLTVGVQEEGGEKVKPSKSIRKVRLNLKYENRVVQVGESLPAEEETTLLQFLQRKDDVFKWGKGQSPGIDAGIIEHELHAISGDQGVAHAHGRGPADKEDSMQAA</sequence>
<dbReference type="Proteomes" id="UP001293254">
    <property type="component" value="Unassembled WGS sequence"/>
</dbReference>
<dbReference type="AlphaFoldDB" id="A0AAE1YRT3"/>
<accession>A0AAE1YRT3</accession>
<evidence type="ECO:0000313" key="2">
    <source>
        <dbReference type="EMBL" id="KAK4435235.1"/>
    </source>
</evidence>
<organism evidence="2 3">
    <name type="scientific">Sesamum alatum</name>
    <dbReference type="NCBI Taxonomy" id="300844"/>
    <lineage>
        <taxon>Eukaryota</taxon>
        <taxon>Viridiplantae</taxon>
        <taxon>Streptophyta</taxon>
        <taxon>Embryophyta</taxon>
        <taxon>Tracheophyta</taxon>
        <taxon>Spermatophyta</taxon>
        <taxon>Magnoliopsida</taxon>
        <taxon>eudicotyledons</taxon>
        <taxon>Gunneridae</taxon>
        <taxon>Pentapetalae</taxon>
        <taxon>asterids</taxon>
        <taxon>lamiids</taxon>
        <taxon>Lamiales</taxon>
        <taxon>Pedaliaceae</taxon>
        <taxon>Sesamum</taxon>
    </lineage>
</organism>
<keyword evidence="3" id="KW-1185">Reference proteome</keyword>
<reference evidence="2" key="1">
    <citation type="submission" date="2020-06" db="EMBL/GenBank/DDBJ databases">
        <authorList>
            <person name="Li T."/>
            <person name="Hu X."/>
            <person name="Zhang T."/>
            <person name="Song X."/>
            <person name="Zhang H."/>
            <person name="Dai N."/>
            <person name="Sheng W."/>
            <person name="Hou X."/>
            <person name="Wei L."/>
        </authorList>
    </citation>
    <scope>NUCLEOTIDE SEQUENCE</scope>
    <source>
        <strain evidence="2">3651</strain>
        <tissue evidence="2">Leaf</tissue>
    </source>
</reference>
<name>A0AAE1YRT3_9LAMI</name>
<proteinExistence type="predicted"/>
<feature type="region of interest" description="Disordered" evidence="1">
    <location>
        <begin position="149"/>
        <end position="168"/>
    </location>
</feature>
<dbReference type="EMBL" id="JACGWO010000002">
    <property type="protein sequence ID" value="KAK4435235.1"/>
    <property type="molecule type" value="Genomic_DNA"/>
</dbReference>
<comment type="caution">
    <text evidence="2">The sequence shown here is derived from an EMBL/GenBank/DDBJ whole genome shotgun (WGS) entry which is preliminary data.</text>
</comment>
<gene>
    <name evidence="2" type="ORF">Salat_0686800</name>
</gene>
<evidence type="ECO:0000313" key="3">
    <source>
        <dbReference type="Proteomes" id="UP001293254"/>
    </source>
</evidence>
<reference evidence="2" key="2">
    <citation type="journal article" date="2024" name="Plant">
        <title>Genomic evolution and insights into agronomic trait innovations of Sesamum species.</title>
        <authorList>
            <person name="Miao H."/>
            <person name="Wang L."/>
            <person name="Qu L."/>
            <person name="Liu H."/>
            <person name="Sun Y."/>
            <person name="Le M."/>
            <person name="Wang Q."/>
            <person name="Wei S."/>
            <person name="Zheng Y."/>
            <person name="Lin W."/>
            <person name="Duan Y."/>
            <person name="Cao H."/>
            <person name="Xiong S."/>
            <person name="Wang X."/>
            <person name="Wei L."/>
            <person name="Li C."/>
            <person name="Ma Q."/>
            <person name="Ju M."/>
            <person name="Zhao R."/>
            <person name="Li G."/>
            <person name="Mu C."/>
            <person name="Tian Q."/>
            <person name="Mei H."/>
            <person name="Zhang T."/>
            <person name="Gao T."/>
            <person name="Zhang H."/>
        </authorList>
    </citation>
    <scope>NUCLEOTIDE SEQUENCE</scope>
    <source>
        <strain evidence="2">3651</strain>
    </source>
</reference>